<keyword evidence="3 6" id="KW-0560">Oxidoreductase</keyword>
<dbReference type="Gene3D" id="3.40.50.720">
    <property type="entry name" value="NAD(P)-binding Rossmann-like Domain"/>
    <property type="match status" value="1"/>
</dbReference>
<dbReference type="PROSITE" id="PS00895">
    <property type="entry name" value="3_HYDROXYISOBUT_DH"/>
    <property type="match status" value="1"/>
</dbReference>
<protein>
    <recommendedName>
        <fullName evidence="6">3-hydroxyisobutyrate dehydrogenase</fullName>
        <shortName evidence="6">HIBADH</shortName>
        <ecNumber evidence="6">1.1.1.31</ecNumber>
    </recommendedName>
</protein>
<dbReference type="AlphaFoldDB" id="A0A367PLQ4"/>
<dbReference type="EMBL" id="QDHA01000033">
    <property type="protein sequence ID" value="RCJ07936.1"/>
    <property type="molecule type" value="Genomic_DNA"/>
</dbReference>
<dbReference type="PIRSF" id="PIRSF000103">
    <property type="entry name" value="HIBADH"/>
    <property type="match status" value="1"/>
</dbReference>
<dbReference type="SUPFAM" id="SSF51735">
    <property type="entry name" value="NAD(P)-binding Rossmann-fold domains"/>
    <property type="match status" value="1"/>
</dbReference>
<evidence type="ECO:0000313" key="10">
    <source>
        <dbReference type="Proteomes" id="UP000253501"/>
    </source>
</evidence>
<proteinExistence type="inferred from homology"/>
<dbReference type="InterPro" id="IPR013328">
    <property type="entry name" value="6PGD_dom2"/>
</dbReference>
<evidence type="ECO:0000256" key="6">
    <source>
        <dbReference type="RuleBase" id="RU910714"/>
    </source>
</evidence>
<dbReference type="FunFam" id="1.10.1040.10:FF:000006">
    <property type="entry name" value="3-hydroxyisobutyrate dehydrogenase"/>
    <property type="match status" value="1"/>
</dbReference>
<dbReference type="InterPro" id="IPR011548">
    <property type="entry name" value="HIBADH"/>
</dbReference>
<dbReference type="SUPFAM" id="SSF48179">
    <property type="entry name" value="6-phosphogluconate dehydrogenase C-terminal domain-like"/>
    <property type="match status" value="1"/>
</dbReference>
<dbReference type="InterPro" id="IPR015815">
    <property type="entry name" value="HIBADH-related"/>
</dbReference>
<dbReference type="InterPro" id="IPR008927">
    <property type="entry name" value="6-PGluconate_DH-like_C_sf"/>
</dbReference>
<keyword evidence="4 6" id="KW-0520">NAD</keyword>
<dbReference type="Proteomes" id="UP000253501">
    <property type="component" value="Unassembled WGS sequence"/>
</dbReference>
<organism evidence="9 10">
    <name type="scientific">Cupriavidus necator</name>
    <name type="common">Alcaligenes eutrophus</name>
    <name type="synonym">Ralstonia eutropha</name>
    <dbReference type="NCBI Taxonomy" id="106590"/>
    <lineage>
        <taxon>Bacteria</taxon>
        <taxon>Pseudomonadati</taxon>
        <taxon>Pseudomonadota</taxon>
        <taxon>Betaproteobacteria</taxon>
        <taxon>Burkholderiales</taxon>
        <taxon>Burkholderiaceae</taxon>
        <taxon>Cupriavidus</taxon>
    </lineage>
</organism>
<evidence type="ECO:0000256" key="4">
    <source>
        <dbReference type="ARBA" id="ARBA00023027"/>
    </source>
</evidence>
<comment type="caution">
    <text evidence="9">The sequence shown here is derived from an EMBL/GenBank/DDBJ whole genome shotgun (WGS) entry which is preliminary data.</text>
</comment>
<dbReference type="GO" id="GO:0051287">
    <property type="term" value="F:NAD binding"/>
    <property type="evidence" value="ECO:0007669"/>
    <property type="project" value="InterPro"/>
</dbReference>
<comment type="pathway">
    <text evidence="6">Amino-acid degradation; L-valine degradation.</text>
</comment>
<dbReference type="GO" id="GO:0006574">
    <property type="term" value="P:L-valine catabolic process"/>
    <property type="evidence" value="ECO:0007669"/>
    <property type="project" value="UniProtKB-UniPathway"/>
</dbReference>
<dbReference type="GO" id="GO:0050661">
    <property type="term" value="F:NADP binding"/>
    <property type="evidence" value="ECO:0007669"/>
    <property type="project" value="InterPro"/>
</dbReference>
<dbReference type="PANTHER" id="PTHR22981:SF7">
    <property type="entry name" value="3-HYDROXYISOBUTYRATE DEHYDROGENASE, MITOCHONDRIAL"/>
    <property type="match status" value="1"/>
</dbReference>
<feature type="domain" description="3-hydroxyisobutyrate dehydrogenase-like NAD-binding" evidence="8">
    <location>
        <begin position="162"/>
        <end position="289"/>
    </location>
</feature>
<gene>
    <name evidence="9" type="primary">mmsB</name>
    <name evidence="9" type="ORF">DDK22_13670</name>
</gene>
<evidence type="ECO:0000259" key="7">
    <source>
        <dbReference type="Pfam" id="PF03446"/>
    </source>
</evidence>
<reference evidence="9 10" key="1">
    <citation type="submission" date="2018-04" db="EMBL/GenBank/DDBJ databases">
        <title>Cupriavidus necator CR12 genome sequencing and assembly.</title>
        <authorList>
            <person name="Ben Fekih I."/>
            <person name="Mazhar H.S."/>
            <person name="Bello S.K."/>
            <person name="Rensing C."/>
        </authorList>
    </citation>
    <scope>NUCLEOTIDE SEQUENCE [LARGE SCALE GENOMIC DNA]</scope>
    <source>
        <strain evidence="9 10">CR12</strain>
    </source>
</reference>
<evidence type="ECO:0000256" key="5">
    <source>
        <dbReference type="PIRSR" id="PIRSR000103-1"/>
    </source>
</evidence>
<sequence>MAVIGFIGLGNMGFPMACRLKEAGHEVRCFDLNAGSMARALDAGLGPRASVEETVSGAEVVITMLPSGRHVLDVLTADTMPLAPGALVIDCSTIDVASCAAFHETLQKKGLVTLDAPVSGGVSGAAAGTLTFMVGGTESAFSRALELLRAMGKNIFHAGAAGAGQAAKICNNMLAGISMVAVSEALHLAKRLGLDPKRFHEIASTSSGQCWALTSYAPEPGLVASAPANRGYEGGFASELMLKDLRLAEQAAVASQSPALLGAAAASVYAMHCAAGRGRLDFSSIIKMLGA</sequence>
<keyword evidence="2 6" id="KW-0101">Branched-chain amino acid catabolism</keyword>
<dbReference type="Gene3D" id="1.10.1040.10">
    <property type="entry name" value="N-(1-d-carboxylethyl)-l-norvaline Dehydrogenase, domain 2"/>
    <property type="match status" value="1"/>
</dbReference>
<dbReference type="Pfam" id="PF14833">
    <property type="entry name" value="NAD_binding_11"/>
    <property type="match status" value="1"/>
</dbReference>
<dbReference type="GO" id="GO:0008442">
    <property type="term" value="F:3-hydroxyisobutyrate dehydrogenase activity"/>
    <property type="evidence" value="ECO:0007669"/>
    <property type="project" value="UniProtKB-EC"/>
</dbReference>
<evidence type="ECO:0000313" key="9">
    <source>
        <dbReference type="EMBL" id="RCJ07936.1"/>
    </source>
</evidence>
<evidence type="ECO:0000259" key="8">
    <source>
        <dbReference type="Pfam" id="PF14833"/>
    </source>
</evidence>
<dbReference type="Pfam" id="PF03446">
    <property type="entry name" value="NAD_binding_2"/>
    <property type="match status" value="1"/>
</dbReference>
<feature type="domain" description="6-phosphogluconate dehydrogenase NADP-binding" evidence="7">
    <location>
        <begin position="4"/>
        <end position="159"/>
    </location>
</feature>
<name>A0A367PLQ4_CUPNE</name>
<dbReference type="EC" id="1.1.1.31" evidence="6"/>
<dbReference type="PANTHER" id="PTHR22981">
    <property type="entry name" value="3-HYDROXYISOBUTYRATE DEHYDROGENASE-RELATED"/>
    <property type="match status" value="1"/>
</dbReference>
<evidence type="ECO:0000256" key="2">
    <source>
        <dbReference type="ARBA" id="ARBA00022456"/>
    </source>
</evidence>
<feature type="active site" evidence="5">
    <location>
        <position position="168"/>
    </location>
</feature>
<dbReference type="InterPro" id="IPR029154">
    <property type="entry name" value="HIBADH-like_NADP-bd"/>
</dbReference>
<accession>A0A367PLQ4</accession>
<dbReference type="NCBIfam" id="TIGR01692">
    <property type="entry name" value="HIBADH"/>
    <property type="match status" value="1"/>
</dbReference>
<evidence type="ECO:0000256" key="3">
    <source>
        <dbReference type="ARBA" id="ARBA00023002"/>
    </source>
</evidence>
<dbReference type="InterPro" id="IPR002204">
    <property type="entry name" value="3-OH-isobutyrate_DH-rel_CS"/>
</dbReference>
<dbReference type="InterPro" id="IPR006115">
    <property type="entry name" value="6PGDH_NADP-bd"/>
</dbReference>
<comment type="catalytic activity">
    <reaction evidence="6">
        <text>3-hydroxy-2-methylpropanoate + NAD(+) = 2-methyl-3-oxopropanoate + NADH + H(+)</text>
        <dbReference type="Rhea" id="RHEA:17681"/>
        <dbReference type="ChEBI" id="CHEBI:11805"/>
        <dbReference type="ChEBI" id="CHEBI:15378"/>
        <dbReference type="ChEBI" id="CHEBI:57540"/>
        <dbReference type="ChEBI" id="CHEBI:57700"/>
        <dbReference type="ChEBI" id="CHEBI:57945"/>
        <dbReference type="EC" id="1.1.1.31"/>
    </reaction>
</comment>
<evidence type="ECO:0000256" key="1">
    <source>
        <dbReference type="ARBA" id="ARBA00009080"/>
    </source>
</evidence>
<comment type="similarity">
    <text evidence="1 6">Belongs to the HIBADH-related family.</text>
</comment>
<dbReference type="UniPathway" id="UPA00362"/>
<dbReference type="InterPro" id="IPR036291">
    <property type="entry name" value="NAD(P)-bd_dom_sf"/>
</dbReference>